<protein>
    <submittedName>
        <fullName evidence="2">Uncharacterized protein</fullName>
    </submittedName>
</protein>
<evidence type="ECO:0000313" key="2">
    <source>
        <dbReference type="WBParaSite" id="mrna-Wban_06330"/>
    </source>
</evidence>
<reference evidence="1" key="1">
    <citation type="submission" date="2015-03" db="EMBL/GenBank/DDBJ databases">
        <title>Wuchereria bancrofti Genome Sequencing Papua New Guinea Strain.</title>
        <authorList>
            <person name="Small S.T."/>
            <person name="Serre D."/>
            <person name="Zimmerman P.A."/>
        </authorList>
    </citation>
    <scope>NUCLEOTIDE SEQUENCE [LARGE SCALE GENOMIC DNA]</scope>
    <source>
        <strain evidence="1">pt0022</strain>
    </source>
</reference>
<evidence type="ECO:0000313" key="1">
    <source>
        <dbReference type="Proteomes" id="UP000093561"/>
    </source>
</evidence>
<reference evidence="1" key="2">
    <citation type="journal article" date="2016" name="Mol. Ecol.">
        <title>Population genomics of the filarial nematode parasite Wuchereria bancrofti from mosquitoes.</title>
        <authorList>
            <person name="Small S.T."/>
            <person name="Reimer L.J."/>
            <person name="Tisch D.J."/>
            <person name="King C.L."/>
            <person name="Christensen B.M."/>
            <person name="Siba P.M."/>
            <person name="Kazura J.W."/>
            <person name="Serre D."/>
            <person name="Zimmerman P.A."/>
        </authorList>
    </citation>
    <scope>NUCLEOTIDE SEQUENCE</scope>
    <source>
        <strain evidence="1">pt0022</strain>
    </source>
</reference>
<dbReference type="WBParaSite" id="mrna-Wban_06330">
    <property type="protein sequence ID" value="mrna-Wban_06330"/>
    <property type="gene ID" value="Wban_06330"/>
</dbReference>
<dbReference type="Proteomes" id="UP000093561">
    <property type="component" value="Unassembled WGS sequence"/>
</dbReference>
<accession>A0AAF5PVX3</accession>
<organism evidence="1 2">
    <name type="scientific">Wuchereria bancrofti</name>
    <dbReference type="NCBI Taxonomy" id="6293"/>
    <lineage>
        <taxon>Eukaryota</taxon>
        <taxon>Metazoa</taxon>
        <taxon>Ecdysozoa</taxon>
        <taxon>Nematoda</taxon>
        <taxon>Chromadorea</taxon>
        <taxon>Rhabditida</taxon>
        <taxon>Spirurina</taxon>
        <taxon>Spiruromorpha</taxon>
        <taxon>Filarioidea</taxon>
        <taxon>Onchocercidae</taxon>
        <taxon>Wuchereria</taxon>
    </lineage>
</organism>
<reference evidence="2" key="3">
    <citation type="submission" date="2024-02" db="UniProtKB">
        <authorList>
            <consortium name="WormBaseParasite"/>
        </authorList>
    </citation>
    <scope>IDENTIFICATION</scope>
    <source>
        <strain evidence="2">pt0022</strain>
    </source>
</reference>
<dbReference type="AlphaFoldDB" id="A0AAF5PVX3"/>
<name>A0AAF5PVX3_WUCBA</name>
<sequence>MLGTFILYRYDLIQVMHHFYVRRKKKEKKNRKR</sequence>
<proteinExistence type="predicted"/>